<organism evidence="2 3">
    <name type="scientific">Dyella psychrodurans</name>
    <dbReference type="NCBI Taxonomy" id="1927960"/>
    <lineage>
        <taxon>Bacteria</taxon>
        <taxon>Pseudomonadati</taxon>
        <taxon>Pseudomonadota</taxon>
        <taxon>Gammaproteobacteria</taxon>
        <taxon>Lysobacterales</taxon>
        <taxon>Rhodanobacteraceae</taxon>
        <taxon>Dyella</taxon>
    </lineage>
</organism>
<dbReference type="Proteomes" id="UP000255334">
    <property type="component" value="Unassembled WGS sequence"/>
</dbReference>
<feature type="domain" description="N-acetyltransferase" evidence="1">
    <location>
        <begin position="9"/>
        <end position="168"/>
    </location>
</feature>
<dbReference type="PANTHER" id="PTHR43792:SF1">
    <property type="entry name" value="N-ACETYLTRANSFERASE DOMAIN-CONTAINING PROTEIN"/>
    <property type="match status" value="1"/>
</dbReference>
<sequence>MCPFETERLRVDYFTLDDANFILELLNEPDFIQNIADKGVRDVAGAEAYLRDGPLASYAKHGHGLYKVTLKHSGEPIGMCGLIRRDVLEDPDLGYAFLKRHHGQGYASESCAAVLDRGRRQWNIGRIVAITAPQNTGSIRVLEKLGFRYESERRLFEDRPSSYFICDP</sequence>
<dbReference type="PROSITE" id="PS51186">
    <property type="entry name" value="GNAT"/>
    <property type="match status" value="1"/>
</dbReference>
<protein>
    <submittedName>
        <fullName evidence="2">N-acetyltransferase</fullName>
    </submittedName>
</protein>
<dbReference type="Pfam" id="PF13302">
    <property type="entry name" value="Acetyltransf_3"/>
    <property type="match status" value="1"/>
</dbReference>
<dbReference type="Gene3D" id="3.40.630.30">
    <property type="match status" value="1"/>
</dbReference>
<dbReference type="InterPro" id="IPR051531">
    <property type="entry name" value="N-acetyltransferase"/>
</dbReference>
<dbReference type="AlphaFoldDB" id="A0A370X7M2"/>
<dbReference type="SUPFAM" id="SSF55729">
    <property type="entry name" value="Acyl-CoA N-acyltransferases (Nat)"/>
    <property type="match status" value="1"/>
</dbReference>
<gene>
    <name evidence="2" type="ORF">DWU99_10690</name>
</gene>
<proteinExistence type="predicted"/>
<dbReference type="PANTHER" id="PTHR43792">
    <property type="entry name" value="GNAT FAMILY, PUTATIVE (AFU_ORTHOLOGUE AFUA_3G00765)-RELATED-RELATED"/>
    <property type="match status" value="1"/>
</dbReference>
<dbReference type="InterPro" id="IPR016181">
    <property type="entry name" value="Acyl_CoA_acyltransferase"/>
</dbReference>
<reference evidence="2 3" key="1">
    <citation type="submission" date="2018-07" db="EMBL/GenBank/DDBJ databases">
        <title>Dyella monticola sp. nov. and Dyella psychrodurans sp. nov. isolated from monsoon evergreen broad-leaved forest soil of Dinghu Mountain, China.</title>
        <authorList>
            <person name="Gao Z."/>
            <person name="Qiu L."/>
        </authorList>
    </citation>
    <scope>NUCLEOTIDE SEQUENCE [LARGE SCALE GENOMIC DNA]</scope>
    <source>
        <strain evidence="2 3">4MSK11</strain>
    </source>
</reference>
<name>A0A370X7M2_9GAMM</name>
<evidence type="ECO:0000313" key="3">
    <source>
        <dbReference type="Proteomes" id="UP000255334"/>
    </source>
</evidence>
<evidence type="ECO:0000259" key="1">
    <source>
        <dbReference type="PROSITE" id="PS51186"/>
    </source>
</evidence>
<dbReference type="RefSeq" id="WP_115478006.1">
    <property type="nucleotide sequence ID" value="NZ_QRBF01000003.1"/>
</dbReference>
<dbReference type="GO" id="GO:0016747">
    <property type="term" value="F:acyltransferase activity, transferring groups other than amino-acyl groups"/>
    <property type="evidence" value="ECO:0007669"/>
    <property type="project" value="InterPro"/>
</dbReference>
<evidence type="ECO:0000313" key="2">
    <source>
        <dbReference type="EMBL" id="RDS84205.1"/>
    </source>
</evidence>
<comment type="caution">
    <text evidence="2">The sequence shown here is derived from an EMBL/GenBank/DDBJ whole genome shotgun (WGS) entry which is preliminary data.</text>
</comment>
<keyword evidence="3" id="KW-1185">Reference proteome</keyword>
<dbReference type="InterPro" id="IPR000182">
    <property type="entry name" value="GNAT_dom"/>
</dbReference>
<keyword evidence="2" id="KW-0808">Transferase</keyword>
<dbReference type="OrthoDB" id="9798081at2"/>
<accession>A0A370X7M2</accession>
<dbReference type="EMBL" id="QRBF01000003">
    <property type="protein sequence ID" value="RDS84205.1"/>
    <property type="molecule type" value="Genomic_DNA"/>
</dbReference>